<evidence type="ECO:0000256" key="7">
    <source>
        <dbReference type="ARBA" id="ARBA00022806"/>
    </source>
</evidence>
<dbReference type="EC" id="3.6.4.13" evidence="4"/>
<feature type="repeat" description="WD" evidence="12">
    <location>
        <begin position="932"/>
        <end position="973"/>
    </location>
</feature>
<dbReference type="InterPro" id="IPR050699">
    <property type="entry name" value="RNA-DNA_Helicase"/>
</dbReference>
<dbReference type="PROSITE" id="PS51194">
    <property type="entry name" value="HELICASE_CTER"/>
    <property type="match status" value="1"/>
</dbReference>
<evidence type="ECO:0000256" key="6">
    <source>
        <dbReference type="ARBA" id="ARBA00022801"/>
    </source>
</evidence>
<dbReference type="GO" id="GO:0003724">
    <property type="term" value="F:RNA helicase activity"/>
    <property type="evidence" value="ECO:0007669"/>
    <property type="project" value="UniProtKB-EC"/>
</dbReference>
<dbReference type="FunFam" id="3.40.50.300:FF:000269">
    <property type="entry name" value="ATP-dependent RNA helicase SUPV3L1, mitochondrial"/>
    <property type="match status" value="1"/>
</dbReference>
<dbReference type="Gene3D" id="3.40.50.300">
    <property type="entry name" value="P-loop containing nucleotide triphosphate hydrolases"/>
    <property type="match status" value="2"/>
</dbReference>
<organism evidence="14 15">
    <name type="scientific">Triparma retinervis</name>
    <dbReference type="NCBI Taxonomy" id="2557542"/>
    <lineage>
        <taxon>Eukaryota</taxon>
        <taxon>Sar</taxon>
        <taxon>Stramenopiles</taxon>
        <taxon>Ochrophyta</taxon>
        <taxon>Bolidophyceae</taxon>
        <taxon>Parmales</taxon>
        <taxon>Triparmaceae</taxon>
        <taxon>Triparma</taxon>
    </lineage>
</organism>
<evidence type="ECO:0000256" key="8">
    <source>
        <dbReference type="ARBA" id="ARBA00022840"/>
    </source>
</evidence>
<dbReference type="InterPro" id="IPR044774">
    <property type="entry name" value="Suv3_DEXQc"/>
</dbReference>
<dbReference type="Pfam" id="PF18147">
    <property type="entry name" value="Suv3_C_1"/>
    <property type="match status" value="1"/>
</dbReference>
<keyword evidence="8" id="KW-0067">ATP-binding</keyword>
<keyword evidence="9" id="KW-0809">Transit peptide</keyword>
<dbReference type="Proteomes" id="UP001165082">
    <property type="component" value="Unassembled WGS sequence"/>
</dbReference>
<dbReference type="CDD" id="cd17913">
    <property type="entry name" value="DEXQc_Suv3"/>
    <property type="match status" value="1"/>
</dbReference>
<keyword evidence="6" id="KW-0378">Hydrolase</keyword>
<evidence type="ECO:0000256" key="9">
    <source>
        <dbReference type="ARBA" id="ARBA00022946"/>
    </source>
</evidence>
<dbReference type="FunFam" id="3.40.50.300:FF:000957">
    <property type="entry name" value="ATP-dependent RNA helicase SUV3L, mitochondrial"/>
    <property type="match status" value="1"/>
</dbReference>
<evidence type="ECO:0000256" key="4">
    <source>
        <dbReference type="ARBA" id="ARBA00012552"/>
    </source>
</evidence>
<dbReference type="InterPro" id="IPR036322">
    <property type="entry name" value="WD40_repeat_dom_sf"/>
</dbReference>
<comment type="cofactor">
    <cofactor evidence="2">
        <name>Mg(2+)</name>
        <dbReference type="ChEBI" id="CHEBI:18420"/>
    </cofactor>
</comment>
<dbReference type="InterPro" id="IPR041082">
    <property type="entry name" value="Suv3_C_1"/>
</dbReference>
<keyword evidence="5" id="KW-0547">Nucleotide-binding</keyword>
<sequence>MKNVRASIIRDQFDSSEVKAYEVSLENWEVEKRSLEECMRWAEDVEKWQWDMNVKRAEWVKREEERNSVGYRVKGFFKGLFGGRDVKKEEDDSDIDDNMEFVINGVHNPEVEMGMWRYPWPKELILARPWKFTSIKKKHKIGNESLSTMFKQIHKEEYEEGTDKLRRKYMSILHGRMGSKKPIEPMIEMGSNLGGERGGEWESKASDIKEFLGRSLPTWIEHIASSSHYSHLKAVHSIRAVSDLTTPSTWYPYSRLDRRTVYYHGGPTNSGKTYQALQRLSKADRGLYLGPLRLLALEVYEDLTSTGVYTNLLTGQERREVPFCTHVSATVEMCPMNDEYDVVVLDEIQMIGDTDRGHAWAKALLGVRAKEVHVCGGVEARDLVEDICRETGDEFVNVEYERFNELKVLDAPLNAAADYKSNIRPGDCVVAFSRNDIFAIRKEIEANTPYKCCVVYGNLPPETRAQQAKLFNDPDSGYDILVASDAIGMGLNLNIRRVIFHTIYKSNGQEFVRLDHSSFKQIGGRAGRRNSQWKFGEVTCRKREDMKYMKGYLSKEIPMIKQAGLLPSVEHIEEFAEALSQGMTTSDQEEEGGNKPGMKTVVDKFSSLAKVEGTYFLCRQENMEEVAGNLEDVTLPISDKFLFCVAPANTSDKKAMRLLRQFAEKKSEDKTFSLNMKIPYQAPKTFEELGQLCNKHNYIDLYLWLSQRFEGNNGTQGIEARIAMQQKRLLLKMITDALGEENGKLELSHDYMFNDKRARWKFREAQKEKNKKLEQTTGYKGSKVRHVDSTSRYMLSGDRMGIIGLWDLDKPPPMPSLNVNISLSATQAYEEGVKRREMSLRRLPLTKSKRAAPFPTSSITQTSWFSDTGMFLSLEPLSTKVWDTANFIPVVQINSGGVSMDVLASNNTWVSGDYKGCIRLHDVLIDKPTLTFQGHAGGMVTGVNWVDENVFMSGGLDGKVKIWDRRKSGTSREIGGFDFERTYSETEVLRDFSSVAPTNHGERFPYRAAPGRGPINGFTLTPCKKFALSCSGSTLTLWDARDRTKVVRMWQSYGFGIAPPPTVEKGGKTEIRIVDGGLRNRLSDYWIATNLTSASHNLYTSPLYRPSLVTLESHLSPITTIGVQSESKLITGAVDGMLLAWNWKMGLGRKRKVVDKDNW</sequence>
<evidence type="ECO:0000256" key="11">
    <source>
        <dbReference type="ARBA" id="ARBA00047984"/>
    </source>
</evidence>
<comment type="caution">
    <text evidence="14">The sequence shown here is derived from an EMBL/GenBank/DDBJ whole genome shotgun (WGS) entry which is preliminary data.</text>
</comment>
<dbReference type="SUPFAM" id="SSF50978">
    <property type="entry name" value="WD40 repeat-like"/>
    <property type="match status" value="1"/>
</dbReference>
<reference evidence="14" key="1">
    <citation type="submission" date="2022-07" db="EMBL/GenBank/DDBJ databases">
        <title>Genome analysis of Parmales, a sister group of diatoms, reveals the evolutionary specialization of diatoms from phago-mixotrophs to photoautotrophs.</title>
        <authorList>
            <person name="Ban H."/>
            <person name="Sato S."/>
            <person name="Yoshikawa S."/>
            <person name="Kazumasa Y."/>
            <person name="Nakamura Y."/>
            <person name="Ichinomiya M."/>
            <person name="Saitoh K."/>
            <person name="Sato N."/>
            <person name="Blanc-Mathieu R."/>
            <person name="Endo H."/>
            <person name="Kuwata A."/>
            <person name="Ogata H."/>
        </authorList>
    </citation>
    <scope>NUCLEOTIDE SEQUENCE</scope>
</reference>
<keyword evidence="10" id="KW-0496">Mitochondrion</keyword>
<dbReference type="PROSITE" id="PS50082">
    <property type="entry name" value="WD_REPEATS_2"/>
    <property type="match status" value="1"/>
</dbReference>
<dbReference type="Gene3D" id="1.20.272.40">
    <property type="match status" value="1"/>
</dbReference>
<dbReference type="InterPro" id="IPR001680">
    <property type="entry name" value="WD40_rpt"/>
</dbReference>
<dbReference type="SUPFAM" id="SSF52540">
    <property type="entry name" value="P-loop containing nucleoside triphosphate hydrolases"/>
    <property type="match status" value="1"/>
</dbReference>
<dbReference type="GO" id="GO:0000965">
    <property type="term" value="P:mitochondrial RNA 3'-end processing"/>
    <property type="evidence" value="ECO:0007669"/>
    <property type="project" value="TreeGrafter"/>
</dbReference>
<dbReference type="SMART" id="SM00490">
    <property type="entry name" value="HELICc"/>
    <property type="match status" value="1"/>
</dbReference>
<evidence type="ECO:0000256" key="10">
    <source>
        <dbReference type="ARBA" id="ARBA00023128"/>
    </source>
</evidence>
<keyword evidence="12" id="KW-0853">WD repeat</keyword>
<dbReference type="InterPro" id="IPR027417">
    <property type="entry name" value="P-loop_NTPase"/>
</dbReference>
<dbReference type="AlphaFoldDB" id="A0A9W7AGE8"/>
<dbReference type="Gene3D" id="1.20.58.1080">
    <property type="match status" value="1"/>
</dbReference>
<name>A0A9W7AGE8_9STRA</name>
<keyword evidence="7" id="KW-0347">Helicase</keyword>
<evidence type="ECO:0000259" key="13">
    <source>
        <dbReference type="PROSITE" id="PS51194"/>
    </source>
</evidence>
<evidence type="ECO:0000256" key="3">
    <source>
        <dbReference type="ARBA" id="ARBA00004173"/>
    </source>
</evidence>
<evidence type="ECO:0000256" key="5">
    <source>
        <dbReference type="ARBA" id="ARBA00022741"/>
    </source>
</evidence>
<dbReference type="Pfam" id="PF00400">
    <property type="entry name" value="WD40"/>
    <property type="match status" value="1"/>
</dbReference>
<evidence type="ECO:0000256" key="12">
    <source>
        <dbReference type="PROSITE-ProRule" id="PRU00221"/>
    </source>
</evidence>
<evidence type="ECO:0000256" key="1">
    <source>
        <dbReference type="ARBA" id="ARBA00001936"/>
    </source>
</evidence>
<comment type="catalytic activity">
    <reaction evidence="11">
        <text>ATP + H2O = ADP + phosphate + H(+)</text>
        <dbReference type="Rhea" id="RHEA:13065"/>
        <dbReference type="ChEBI" id="CHEBI:15377"/>
        <dbReference type="ChEBI" id="CHEBI:15378"/>
        <dbReference type="ChEBI" id="CHEBI:30616"/>
        <dbReference type="ChEBI" id="CHEBI:43474"/>
        <dbReference type="ChEBI" id="CHEBI:456216"/>
        <dbReference type="EC" id="3.6.4.13"/>
    </reaction>
</comment>
<dbReference type="PANTHER" id="PTHR12131">
    <property type="entry name" value="ATP-DEPENDENT RNA AND DNA HELICASE"/>
    <property type="match status" value="1"/>
</dbReference>
<protein>
    <recommendedName>
        <fullName evidence="4">RNA helicase</fullName>
        <ecNumber evidence="4">3.6.4.13</ecNumber>
    </recommendedName>
</protein>
<comment type="subcellular location">
    <subcellularLocation>
        <location evidence="3">Mitochondrion</location>
    </subcellularLocation>
</comment>
<dbReference type="InterPro" id="IPR055206">
    <property type="entry name" value="DEXQc_SUV3"/>
</dbReference>
<dbReference type="PANTHER" id="PTHR12131:SF1">
    <property type="entry name" value="ATP-DEPENDENT RNA HELICASE SUPV3L1, MITOCHONDRIAL-RELATED"/>
    <property type="match status" value="1"/>
</dbReference>
<dbReference type="Gene3D" id="2.130.10.10">
    <property type="entry name" value="YVTN repeat-like/Quinoprotein amine dehydrogenase"/>
    <property type="match status" value="1"/>
</dbReference>
<feature type="domain" description="Helicase C-terminal" evidence="13">
    <location>
        <begin position="415"/>
        <end position="573"/>
    </location>
</feature>
<dbReference type="OrthoDB" id="6692397at2759"/>
<keyword evidence="15" id="KW-1185">Reference proteome</keyword>
<dbReference type="Pfam" id="PF22527">
    <property type="entry name" value="DEXQc_Suv3"/>
    <property type="match status" value="1"/>
</dbReference>
<dbReference type="EMBL" id="BRXZ01002784">
    <property type="protein sequence ID" value="GMH70126.1"/>
    <property type="molecule type" value="Genomic_DNA"/>
</dbReference>
<dbReference type="GO" id="GO:0016787">
    <property type="term" value="F:hydrolase activity"/>
    <property type="evidence" value="ECO:0007669"/>
    <property type="project" value="UniProtKB-KW"/>
</dbReference>
<dbReference type="SMART" id="SM00320">
    <property type="entry name" value="WD40"/>
    <property type="match status" value="5"/>
</dbReference>
<proteinExistence type="predicted"/>
<gene>
    <name evidence="14" type="ORF">TrRE_jg1022</name>
</gene>
<dbReference type="Pfam" id="PF00271">
    <property type="entry name" value="Helicase_C"/>
    <property type="match status" value="1"/>
</dbReference>
<dbReference type="InterPro" id="IPR015943">
    <property type="entry name" value="WD40/YVTN_repeat-like_dom_sf"/>
</dbReference>
<dbReference type="GO" id="GO:0045025">
    <property type="term" value="C:mitochondrial degradosome"/>
    <property type="evidence" value="ECO:0007669"/>
    <property type="project" value="TreeGrafter"/>
</dbReference>
<accession>A0A9W7AGE8</accession>
<dbReference type="InterPro" id="IPR001650">
    <property type="entry name" value="Helicase_C-like"/>
</dbReference>
<dbReference type="CDD" id="cd18805">
    <property type="entry name" value="SF2_C_suv3"/>
    <property type="match status" value="1"/>
</dbReference>
<evidence type="ECO:0000313" key="14">
    <source>
        <dbReference type="EMBL" id="GMH70126.1"/>
    </source>
</evidence>
<evidence type="ECO:0000256" key="2">
    <source>
        <dbReference type="ARBA" id="ARBA00001946"/>
    </source>
</evidence>
<dbReference type="GO" id="GO:0005524">
    <property type="term" value="F:ATP binding"/>
    <property type="evidence" value="ECO:0007669"/>
    <property type="project" value="UniProtKB-KW"/>
</dbReference>
<comment type="cofactor">
    <cofactor evidence="1">
        <name>Mn(2+)</name>
        <dbReference type="ChEBI" id="CHEBI:29035"/>
    </cofactor>
</comment>
<evidence type="ECO:0000313" key="15">
    <source>
        <dbReference type="Proteomes" id="UP001165082"/>
    </source>
</evidence>